<name>A0A4Y8WUB1_9MICC</name>
<keyword evidence="1" id="KW-0413">Isomerase</keyword>
<sequence>MSVPPEASAADAAPRPAGAALPAAEDARFGAPAASGAQFRLARGGAEAMVVGLAGALRTYRVDGVDVTEPYGPDIVPPAGNGIQMSPWPNRVAGGRWSLDGAEQVLDVTEPARGNAIHGLLRNTHLVPEEVSDHAVTLRGEIHPQHGWPFRLTHRVTYALAENGALTVTMSLQNHAAAVAPVAFGAHPFLRIGDVPTEELTLRVAADSWIRTDERLIPVATEPAEGSDHDFRGGRRVGSAALDVGLTSLTPDADGRHRARLVAPDGRTVALWSDPAFTCTHVFVTDRLPGRAVALAVEPLTAPADALNSGTGLHRLAPGETFTARWGITADLRTPSHIDRQESRA</sequence>
<evidence type="ECO:0000313" key="2">
    <source>
        <dbReference type="Proteomes" id="UP000560081"/>
    </source>
</evidence>
<dbReference type="Proteomes" id="UP000560081">
    <property type="component" value="Unassembled WGS sequence"/>
</dbReference>
<protein>
    <submittedName>
        <fullName evidence="1">Aldose 1-epimerase</fullName>
        <ecNumber evidence="1">5.1.3.3</ecNumber>
    </submittedName>
</protein>
<dbReference type="InterPro" id="IPR011013">
    <property type="entry name" value="Gal_mutarotase_sf_dom"/>
</dbReference>
<dbReference type="GO" id="GO:0004034">
    <property type="term" value="F:aldose 1-epimerase activity"/>
    <property type="evidence" value="ECO:0007669"/>
    <property type="project" value="UniProtKB-EC"/>
</dbReference>
<dbReference type="EC" id="5.1.3.3" evidence="1"/>
<dbReference type="InterPro" id="IPR037480">
    <property type="entry name" value="YihR-like"/>
</dbReference>
<dbReference type="InterPro" id="IPR014718">
    <property type="entry name" value="GH-type_carb-bd"/>
</dbReference>
<accession>A0A4Y8WUB1</accession>
<dbReference type="SUPFAM" id="SSF74650">
    <property type="entry name" value="Galactose mutarotase-like"/>
    <property type="match status" value="1"/>
</dbReference>
<keyword evidence="2" id="KW-1185">Reference proteome</keyword>
<evidence type="ECO:0000313" key="1">
    <source>
        <dbReference type="EMBL" id="MBB4883339.1"/>
    </source>
</evidence>
<dbReference type="CDD" id="cd09022">
    <property type="entry name" value="Aldose_epim_Ec_YihR"/>
    <property type="match status" value="1"/>
</dbReference>
<organism evidence="1 2">
    <name type="scientific">Micrococcus flavus</name>
    <dbReference type="NCBI Taxonomy" id="384602"/>
    <lineage>
        <taxon>Bacteria</taxon>
        <taxon>Bacillati</taxon>
        <taxon>Actinomycetota</taxon>
        <taxon>Actinomycetes</taxon>
        <taxon>Micrococcales</taxon>
        <taxon>Micrococcaceae</taxon>
        <taxon>Micrococcus</taxon>
    </lineage>
</organism>
<dbReference type="GO" id="GO:0030246">
    <property type="term" value="F:carbohydrate binding"/>
    <property type="evidence" value="ECO:0007669"/>
    <property type="project" value="InterPro"/>
</dbReference>
<dbReference type="OrthoDB" id="4739604at2"/>
<dbReference type="RefSeq" id="WP_135030947.1">
    <property type="nucleotide sequence ID" value="NZ_BMLA01000002.1"/>
</dbReference>
<dbReference type="Pfam" id="PF01263">
    <property type="entry name" value="Aldose_epim"/>
    <property type="match status" value="1"/>
</dbReference>
<reference evidence="1 2" key="1">
    <citation type="submission" date="2020-08" db="EMBL/GenBank/DDBJ databases">
        <title>Sequencing the genomes of 1000 actinobacteria strains.</title>
        <authorList>
            <person name="Klenk H.-P."/>
        </authorList>
    </citation>
    <scope>NUCLEOTIDE SEQUENCE [LARGE SCALE GENOMIC DNA]</scope>
    <source>
        <strain evidence="1 2">DSM 19079</strain>
    </source>
</reference>
<comment type="caution">
    <text evidence="1">The sequence shown here is derived from an EMBL/GenBank/DDBJ whole genome shotgun (WGS) entry which is preliminary data.</text>
</comment>
<dbReference type="InterPro" id="IPR008183">
    <property type="entry name" value="Aldose_1/G6P_1-epimerase"/>
</dbReference>
<dbReference type="EMBL" id="JACHMC010000001">
    <property type="protein sequence ID" value="MBB4883339.1"/>
    <property type="molecule type" value="Genomic_DNA"/>
</dbReference>
<proteinExistence type="predicted"/>
<gene>
    <name evidence="1" type="ORF">BJ976_001690</name>
</gene>
<dbReference type="Gene3D" id="2.70.98.10">
    <property type="match status" value="1"/>
</dbReference>
<dbReference type="GO" id="GO:0005975">
    <property type="term" value="P:carbohydrate metabolic process"/>
    <property type="evidence" value="ECO:0007669"/>
    <property type="project" value="InterPro"/>
</dbReference>
<dbReference type="AlphaFoldDB" id="A0A4Y8WUB1"/>